<proteinExistence type="predicted"/>
<dbReference type="PANTHER" id="PTHR12418:SF19">
    <property type="entry name" value="ACYL-COENZYME A THIOESTERASE THEM4"/>
    <property type="match status" value="1"/>
</dbReference>
<gene>
    <name evidence="8" type="ORF">OUY24_10205</name>
</gene>
<evidence type="ECO:0000256" key="5">
    <source>
        <dbReference type="ARBA" id="ARBA00022946"/>
    </source>
</evidence>
<organism evidence="8 9">
    <name type="scientific">Nonomuraea ferruginea</name>
    <dbReference type="NCBI Taxonomy" id="46174"/>
    <lineage>
        <taxon>Bacteria</taxon>
        <taxon>Bacillati</taxon>
        <taxon>Actinomycetota</taxon>
        <taxon>Actinomycetes</taxon>
        <taxon>Streptosporangiales</taxon>
        <taxon>Streptosporangiaceae</taxon>
        <taxon>Nonomuraea</taxon>
    </lineage>
</organism>
<evidence type="ECO:0000256" key="4">
    <source>
        <dbReference type="ARBA" id="ARBA00022832"/>
    </source>
</evidence>
<keyword evidence="2" id="KW-0963">Cytoplasm</keyword>
<evidence type="ECO:0000259" key="7">
    <source>
        <dbReference type="Pfam" id="PF03061"/>
    </source>
</evidence>
<dbReference type="RefSeq" id="WP_219550213.1">
    <property type="nucleotide sequence ID" value="NZ_BAABFD010000025.1"/>
</dbReference>
<accession>A0ABT4SUP1</accession>
<keyword evidence="6" id="KW-0443">Lipid metabolism</keyword>
<keyword evidence="4" id="KW-0276">Fatty acid metabolism</keyword>
<keyword evidence="9" id="KW-1185">Reference proteome</keyword>
<evidence type="ECO:0000313" key="8">
    <source>
        <dbReference type="EMBL" id="MDA0640989.1"/>
    </source>
</evidence>
<dbReference type="InterPro" id="IPR006683">
    <property type="entry name" value="Thioestr_dom"/>
</dbReference>
<evidence type="ECO:0000313" key="9">
    <source>
        <dbReference type="Proteomes" id="UP001212498"/>
    </source>
</evidence>
<feature type="domain" description="Thioesterase" evidence="7">
    <location>
        <begin position="109"/>
        <end position="167"/>
    </location>
</feature>
<evidence type="ECO:0000256" key="3">
    <source>
        <dbReference type="ARBA" id="ARBA00022801"/>
    </source>
</evidence>
<protein>
    <submittedName>
        <fullName evidence="8">PaaI family thioesterase</fullName>
    </submittedName>
</protein>
<comment type="subcellular location">
    <subcellularLocation>
        <location evidence="1">Cytoplasm</location>
    </subcellularLocation>
</comment>
<evidence type="ECO:0000256" key="6">
    <source>
        <dbReference type="ARBA" id="ARBA00023098"/>
    </source>
</evidence>
<dbReference type="Pfam" id="PF03061">
    <property type="entry name" value="4HBT"/>
    <property type="match status" value="1"/>
</dbReference>
<dbReference type="Proteomes" id="UP001212498">
    <property type="component" value="Unassembled WGS sequence"/>
</dbReference>
<dbReference type="PANTHER" id="PTHR12418">
    <property type="entry name" value="ACYL-COENZYME A THIOESTERASE THEM4"/>
    <property type="match status" value="1"/>
</dbReference>
<evidence type="ECO:0000256" key="2">
    <source>
        <dbReference type="ARBA" id="ARBA00022490"/>
    </source>
</evidence>
<name>A0ABT4SUP1_9ACTN</name>
<reference evidence="8 9" key="1">
    <citation type="submission" date="2022-11" db="EMBL/GenBank/DDBJ databases">
        <title>Nonomuraea corallina sp. nov., a new species of the genus Nonomuraea isolated from sea side sediment in Thai sea.</title>
        <authorList>
            <person name="Ngamcharungchit C."/>
            <person name="Matsumoto A."/>
            <person name="Suriyachadkun C."/>
            <person name="Panbangred W."/>
            <person name="Inahashi Y."/>
            <person name="Intra B."/>
        </authorList>
    </citation>
    <scope>NUCLEOTIDE SEQUENCE [LARGE SCALE GENOMIC DNA]</scope>
    <source>
        <strain evidence="8 9">DSM 43553</strain>
    </source>
</reference>
<keyword evidence="5" id="KW-0809">Transit peptide</keyword>
<evidence type="ECO:0000256" key="1">
    <source>
        <dbReference type="ARBA" id="ARBA00004496"/>
    </source>
</evidence>
<dbReference type="CDD" id="cd03443">
    <property type="entry name" value="PaaI_thioesterase"/>
    <property type="match status" value="1"/>
</dbReference>
<dbReference type="InterPro" id="IPR052365">
    <property type="entry name" value="THEM4/THEM5_acyl-CoA_thioest"/>
</dbReference>
<keyword evidence="3" id="KW-0378">Hydrolase</keyword>
<dbReference type="EMBL" id="JAPNUD010000019">
    <property type="protein sequence ID" value="MDA0640989.1"/>
    <property type="molecule type" value="Genomic_DNA"/>
</dbReference>
<sequence length="199" mass="20675">MSIDVTSEATHAALLALAAQTRELMDAVLATGADDDELAAVTEELRALTARLDAARRPPVEFGEPRWLLGNAAVGAANPFAPPVEVEYPPGGGVRAEQVFRPLHEGPPGLVHGGVSAMVLDHLLGTAVGVAGRVGLTASLTMSYRAPVPLGVLVVATAEYTRSEGRKSWAEGRIALPDGTVLVEATGLFITPGWLPQEA</sequence>
<comment type="caution">
    <text evidence="8">The sequence shown here is derived from an EMBL/GenBank/DDBJ whole genome shotgun (WGS) entry which is preliminary data.</text>
</comment>